<protein>
    <recommendedName>
        <fullName evidence="3">LppX_LprAFG lipoprotein</fullName>
    </recommendedName>
</protein>
<dbReference type="Proteomes" id="UP000281594">
    <property type="component" value="Unassembled WGS sequence"/>
</dbReference>
<gene>
    <name evidence="1" type="ORF">D3C57_118850</name>
</gene>
<dbReference type="EMBL" id="QYCY01000001">
    <property type="protein sequence ID" value="RLV80473.1"/>
    <property type="molecule type" value="Genomic_DNA"/>
</dbReference>
<dbReference type="AlphaFoldDB" id="A0A3L8RND3"/>
<dbReference type="RefSeq" id="WP_251983298.1">
    <property type="nucleotide sequence ID" value="NC_022785.1"/>
</dbReference>
<organism evidence="1 2">
    <name type="scientific">Streptomyces rapamycinicus (strain ATCC 29253 / DSM 41530 / NRRL 5491 / AYB-994)</name>
    <name type="common">Streptomyces hygroscopicus (strain ATCC 29253)</name>
    <dbReference type="NCBI Taxonomy" id="1343740"/>
    <lineage>
        <taxon>Bacteria</taxon>
        <taxon>Bacillati</taxon>
        <taxon>Actinomycetota</taxon>
        <taxon>Actinomycetes</taxon>
        <taxon>Kitasatosporales</taxon>
        <taxon>Streptomycetaceae</taxon>
        <taxon>Streptomyces</taxon>
        <taxon>Streptomyces violaceusniger group</taxon>
    </lineage>
</organism>
<evidence type="ECO:0008006" key="3">
    <source>
        <dbReference type="Google" id="ProtNLM"/>
    </source>
</evidence>
<comment type="caution">
    <text evidence="1">The sequence shown here is derived from an EMBL/GenBank/DDBJ whole genome shotgun (WGS) entry which is preliminary data.</text>
</comment>
<proteinExistence type="predicted"/>
<accession>A0A3L8RND3</accession>
<sequence length="279" mass="29711">MNKRNVLAMRRVRSLKIRHVLSRRAAGRRRWPRARWAAAAIGGVAVAVATFLIVDSDSAPTGPKELTSDQASRLAVTRFLNYQAGGRAMTINVPGTAGDLTITGSIDYRRKIGYGAVHGTGRDTSSDGLIQWTATTVSVHPMANAPAKAPTRPPESGWSRRPLLKYGSSLDSSLAIALKLGSDRPDNAELLPQNGAAWVGQDRLDGHRVDIMTGPSARATPGTAGAGAATGAVRYWIGSDGTMYRVRVGVASASRPVVIDFDTHKYVPVRPVPGVTPKR</sequence>
<evidence type="ECO:0000313" key="1">
    <source>
        <dbReference type="EMBL" id="RLV80473.1"/>
    </source>
</evidence>
<evidence type="ECO:0000313" key="2">
    <source>
        <dbReference type="Proteomes" id="UP000281594"/>
    </source>
</evidence>
<reference evidence="1 2" key="1">
    <citation type="journal article" date="2018" name="J. Biol. Chem.">
        <title>Discovery of the actinoplanic acid pathway in Streptomyces rapamycinicus reveals a genetically conserved synergism with rapamycin.</title>
        <authorList>
            <person name="Mrak P."/>
            <person name="Krastel P."/>
            <person name="Pivk Lukancic P."/>
            <person name="Tao J."/>
            <person name="Pistorius D."/>
            <person name="Moore C.M."/>
        </authorList>
    </citation>
    <scope>NUCLEOTIDE SEQUENCE [LARGE SCALE GENOMIC DNA]</scope>
    <source>
        <strain evidence="1 2">NRRL 5491</strain>
    </source>
</reference>
<name>A0A3L8RND3_STRRN</name>